<gene>
    <name evidence="4" type="ORF">FD145_139</name>
</gene>
<dbReference type="GO" id="GO:0009244">
    <property type="term" value="P:lipopolysaccharide core region biosynthetic process"/>
    <property type="evidence" value="ECO:0007669"/>
    <property type="project" value="TreeGrafter"/>
</dbReference>
<name>A0A833NXS9_UNCSA</name>
<dbReference type="SUPFAM" id="SSF53756">
    <property type="entry name" value="UDP-Glycosyltransferase/glycogen phosphorylase"/>
    <property type="match status" value="1"/>
</dbReference>
<proteinExistence type="predicted"/>
<dbReference type="Proteomes" id="UP000488506">
    <property type="component" value="Unassembled WGS sequence"/>
</dbReference>
<dbReference type="AlphaFoldDB" id="A0A833NXS9"/>
<comment type="caution">
    <text evidence="4">The sequence shown here is derived from an EMBL/GenBank/DDBJ whole genome shotgun (WGS) entry which is preliminary data.</text>
</comment>
<dbReference type="InterPro" id="IPR051199">
    <property type="entry name" value="LPS_LOS_Heptosyltrfase"/>
</dbReference>
<keyword evidence="3" id="KW-0812">Transmembrane</keyword>
<sequence>MNKKRDYYFKNRKLLVLFFTIVDFVGDLLFFSIKKKKKPENIKKILICRVDQIGDMLMTLEAIKAIKAKYGEAEIDVLAGPWNIELLKEIPYINRIIPYTSFRMDKSKNNIIFKILSDLRQITNIIFLLRKNAYDIGVDFRPHWSPGIPLMFLGGVKYRLGFSSGGLGFLLNGEIAFDYNLHLQDNFNKLARIIDAEGTSFELIIAQEHFYKVEELLRKENIRAMIIIAPGSSNQAKLWQNEKWAIIADYLKKYNYSVVFAGDKKDSQLISNIMAKMTESAHNISGRLNIWEYFALMSKAKLFIGVDSMAGHLAALLGINGIIIFGGMTDYRQWQPNSPKITLVRNEINCAPCYCENGCGGVKCISEISADDLIKVIASFLMVKGEKIDR</sequence>
<dbReference type="EMBL" id="WPAF01000001">
    <property type="protein sequence ID" value="KAF0135313.1"/>
    <property type="molecule type" value="Genomic_DNA"/>
</dbReference>
<feature type="transmembrane region" description="Helical" evidence="3">
    <location>
        <begin position="14"/>
        <end position="33"/>
    </location>
</feature>
<evidence type="ECO:0000313" key="4">
    <source>
        <dbReference type="EMBL" id="KAF0135313.1"/>
    </source>
</evidence>
<dbReference type="InterPro" id="IPR002201">
    <property type="entry name" value="Glyco_trans_9"/>
</dbReference>
<dbReference type="GO" id="GO:0005829">
    <property type="term" value="C:cytosol"/>
    <property type="evidence" value="ECO:0007669"/>
    <property type="project" value="TreeGrafter"/>
</dbReference>
<accession>A0A833NXS9</accession>
<keyword evidence="1" id="KW-0328">Glycosyltransferase</keyword>
<protein>
    <submittedName>
        <fullName evidence="4">Heptosyltransferase III</fullName>
    </submittedName>
</protein>
<keyword evidence="3" id="KW-1133">Transmembrane helix</keyword>
<evidence type="ECO:0000256" key="1">
    <source>
        <dbReference type="ARBA" id="ARBA00022676"/>
    </source>
</evidence>
<dbReference type="Pfam" id="PF01075">
    <property type="entry name" value="Glyco_transf_9"/>
    <property type="match status" value="1"/>
</dbReference>
<dbReference type="Gene3D" id="3.40.50.2000">
    <property type="entry name" value="Glycogen Phosphorylase B"/>
    <property type="match status" value="2"/>
</dbReference>
<dbReference type="GO" id="GO:0008713">
    <property type="term" value="F:ADP-heptose-lipopolysaccharide heptosyltransferase activity"/>
    <property type="evidence" value="ECO:0007669"/>
    <property type="project" value="TreeGrafter"/>
</dbReference>
<evidence type="ECO:0000256" key="2">
    <source>
        <dbReference type="ARBA" id="ARBA00022679"/>
    </source>
</evidence>
<keyword evidence="3" id="KW-0472">Membrane</keyword>
<reference evidence="4 5" key="1">
    <citation type="submission" date="2019-12" db="EMBL/GenBank/DDBJ databases">
        <authorList>
            <person name="Wolfe R."/>
            <person name="Danczak R."/>
            <person name="Wilkins M."/>
        </authorList>
    </citation>
    <scope>NUCLEOTIDE SEQUENCE [LARGE SCALE GENOMIC DNA]</scope>
    <source>
        <strain evidence="4">X2_MaxBin.013</strain>
    </source>
</reference>
<dbReference type="CDD" id="cd03789">
    <property type="entry name" value="GT9_LPS_heptosyltransferase"/>
    <property type="match status" value="1"/>
</dbReference>
<evidence type="ECO:0000256" key="3">
    <source>
        <dbReference type="SAM" id="Phobius"/>
    </source>
</evidence>
<organism evidence="4 5">
    <name type="scientific">Candidatus Saganbacteria bacterium</name>
    <dbReference type="NCBI Taxonomy" id="2575572"/>
    <lineage>
        <taxon>Bacteria</taxon>
        <taxon>Bacillati</taxon>
        <taxon>Saganbacteria</taxon>
    </lineage>
</organism>
<evidence type="ECO:0000313" key="5">
    <source>
        <dbReference type="Proteomes" id="UP000488506"/>
    </source>
</evidence>
<dbReference type="PANTHER" id="PTHR30160">
    <property type="entry name" value="TETRAACYLDISACCHARIDE 4'-KINASE-RELATED"/>
    <property type="match status" value="1"/>
</dbReference>
<keyword evidence="2 4" id="KW-0808">Transferase</keyword>